<feature type="compositionally biased region" description="Low complexity" evidence="5">
    <location>
        <begin position="541"/>
        <end position="554"/>
    </location>
</feature>
<dbReference type="InterPro" id="IPR043128">
    <property type="entry name" value="Rev_trsase/Diguanyl_cyclase"/>
</dbReference>
<evidence type="ECO:0000259" key="7">
    <source>
        <dbReference type="PROSITE" id="PS51898"/>
    </source>
</evidence>
<dbReference type="GO" id="GO:0004523">
    <property type="term" value="F:RNA-DNA hybrid ribonuclease activity"/>
    <property type="evidence" value="ECO:0007669"/>
    <property type="project" value="UniProtKB-EC"/>
</dbReference>
<dbReference type="SUPFAM" id="SSF56672">
    <property type="entry name" value="DNA/RNA polymerases"/>
    <property type="match status" value="1"/>
</dbReference>
<dbReference type="InParanoid" id="A0A803KB01"/>
<accession>A0A803KB01</accession>
<organism evidence="8">
    <name type="scientific">Xenopus tropicalis</name>
    <name type="common">Western clawed frog</name>
    <name type="synonym">Silurana tropicalis</name>
    <dbReference type="NCBI Taxonomy" id="8364"/>
    <lineage>
        <taxon>Eukaryota</taxon>
        <taxon>Metazoa</taxon>
        <taxon>Chordata</taxon>
        <taxon>Craniata</taxon>
        <taxon>Vertebrata</taxon>
        <taxon>Euteleostomi</taxon>
        <taxon>Amphibia</taxon>
        <taxon>Batrachia</taxon>
        <taxon>Anura</taxon>
        <taxon>Pipoidea</taxon>
        <taxon>Pipidae</taxon>
        <taxon>Xenopodinae</taxon>
        <taxon>Xenopus</taxon>
        <taxon>Silurana</taxon>
    </lineage>
</organism>
<keyword evidence="4" id="KW-0233">DNA recombination</keyword>
<protein>
    <recommendedName>
        <fullName evidence="2">ribonuclease H</fullName>
        <ecNumber evidence="2">3.1.26.4</ecNumber>
    </recommendedName>
</protein>
<feature type="compositionally biased region" description="Polar residues" evidence="5">
    <location>
        <begin position="416"/>
        <end position="434"/>
    </location>
</feature>
<evidence type="ECO:0000259" key="6">
    <source>
        <dbReference type="PROSITE" id="PS50878"/>
    </source>
</evidence>
<reference evidence="8" key="2">
    <citation type="submission" date="2021-03" db="UniProtKB">
        <authorList>
            <consortium name="Ensembl"/>
        </authorList>
    </citation>
    <scope>IDENTIFICATION</scope>
</reference>
<dbReference type="CDD" id="cd01647">
    <property type="entry name" value="RT_LTR"/>
    <property type="match status" value="1"/>
</dbReference>
<sequence length="909" mass="101796">MDFVRMEVLEPVPLLEKRKGIYSRIFLVPKPDGRFRLIIDLKYLNRFILKEKFRMETIRSALNILQKGDLMITLDLKDAYLHVPIHLASRKFLRIAVVLGGKILHFQFRALPFGITSAPRVFTKLIVVIAAHLRKQGVFVIPYLDDWLIKASSKALLSDHMNLTMDVLTKHGWIINKGKSNLQPSTSAVFSGSAVRHSQNESFSSRRESAIPQNIDKNFNSFTVSNCSSGHEGVRPHDIFNRGSSLGQSPYEISSGSNSEKLGQESSVSRQIFSREPSVEEGSEMVVVQSQFDSREIFPDSRFSFVDDGCIRIRLGCSPWRSCSPRKVVILGKESIFQFQRVESSPVGTSKVQRQAQESSSPHSVGQLYNSLIHKSSRGNKSPPIDKRVQETDGLGRESPERDQGSSYKRRRECASRQTQQEASESEQLGTQSPCIPGDCTEMGISSDRSDGLQVQQEGTSILFINEVRQSELSGRDDHSLELPSVLHISSSSYDPKGHSENQTGQSFSDPHCSFLAKESLVYRSNPSEQRLFLETTGKTRSSPSRSDASPKSRQTMSDGLEFDRVNLSVQGLSEEVVNTLLNSRKSSTSKIYSRVWKVFQKWALEKKIVPKKCSIPNILQFLQDGFSKGLKPNTLKVHLSALSAMLSLNLANNPLIKRFFKAVSRLRPRIKEVLAPWDLNIVLSALAEKPFEPLQDIKFKYLTWKTAFLVAISSARRVGELQALAVGPPYTQIFPDKVILKTLPFFRPKVSSASNINSQIVLPSFSSDSQLNLQSLDVRRCLLEYIDKSKEFRKSEHLFVLFAGKRKGCKASKPTIASWVKNAISCSYDSVGKDPPPQLKAHSTRSISTSWAERSAIDVQEICKAATWSNVHTFATHYRLDLAAKHDSAYGSSVLESASMRQFPPPTG</sequence>
<feature type="region of interest" description="Disordered" evidence="5">
    <location>
        <begin position="534"/>
        <end position="558"/>
    </location>
</feature>
<dbReference type="PANTHER" id="PTHR33066:SF2">
    <property type="entry name" value="FILAGGRIN-2-LIKE"/>
    <property type="match status" value="1"/>
</dbReference>
<feature type="region of interest" description="Disordered" evidence="5">
    <location>
        <begin position="238"/>
        <end position="266"/>
    </location>
</feature>
<dbReference type="PROSITE" id="PS51898">
    <property type="entry name" value="TYR_RECOMBINASE"/>
    <property type="match status" value="1"/>
</dbReference>
<comment type="similarity">
    <text evidence="1">Belongs to the beta type-B retroviral polymerase family. HERV class-II K(HML-2) pol subfamily.</text>
</comment>
<reference evidence="8" key="1">
    <citation type="journal article" date="2010" name="Science">
        <title>The genome of the Western clawed frog Xenopus tropicalis.</title>
        <authorList>
            <person name="Hellsten U."/>
            <person name="Harland R.M."/>
            <person name="Gilchrist M.J."/>
            <person name="Hendrix D."/>
            <person name="Jurka J."/>
            <person name="Kapitonov V."/>
            <person name="Ovcharenko I."/>
            <person name="Putnam N.H."/>
            <person name="Shu S."/>
            <person name="Taher L."/>
            <person name="Blitz I.L."/>
            <person name="Blumberg B."/>
            <person name="Dichmann D.S."/>
            <person name="Dubchak I."/>
            <person name="Amaya E."/>
            <person name="Detter J.C."/>
            <person name="Fletcher R."/>
            <person name="Gerhard D.S."/>
            <person name="Goodstein D."/>
            <person name="Graves T."/>
            <person name="Grigoriev I.V."/>
            <person name="Grimwood J."/>
            <person name="Kawashima T."/>
            <person name="Lindquist E."/>
            <person name="Lucas S.M."/>
            <person name="Mead P.E."/>
            <person name="Mitros T."/>
            <person name="Ogino H."/>
            <person name="Ohta Y."/>
            <person name="Poliakov A.V."/>
            <person name="Pollet N."/>
            <person name="Robert J."/>
            <person name="Salamov A."/>
            <person name="Sater A.K."/>
            <person name="Schmutz J."/>
            <person name="Terry A."/>
            <person name="Vize P.D."/>
            <person name="Warren W.C."/>
            <person name="Wells D."/>
            <person name="Wills A."/>
            <person name="Wilson R.K."/>
            <person name="Zimmerman L.B."/>
            <person name="Zorn A.M."/>
            <person name="Grainger R."/>
            <person name="Grammer T."/>
            <person name="Khokha M.K."/>
            <person name="Richardson P.M."/>
            <person name="Rokhsar D.S."/>
        </authorList>
    </citation>
    <scope>NUCLEOTIDE SEQUENCE [LARGE SCALE GENOMIC DNA]</scope>
    <source>
        <strain evidence="8">Nigerian</strain>
    </source>
</reference>
<dbReference type="Ensembl" id="ENSXETT00000123684">
    <property type="protein sequence ID" value="ENSXETP00000117517"/>
    <property type="gene ID" value="ENSXETG00000048626"/>
</dbReference>
<dbReference type="InterPro" id="IPR010998">
    <property type="entry name" value="Integrase_recombinase_N"/>
</dbReference>
<dbReference type="Gene3D" id="3.30.70.270">
    <property type="match status" value="1"/>
</dbReference>
<evidence type="ECO:0000256" key="2">
    <source>
        <dbReference type="ARBA" id="ARBA00012180"/>
    </source>
</evidence>
<dbReference type="PROSITE" id="PS50878">
    <property type="entry name" value="RT_POL"/>
    <property type="match status" value="1"/>
</dbReference>
<feature type="domain" description="Reverse transcriptase" evidence="6">
    <location>
        <begin position="9"/>
        <end position="195"/>
    </location>
</feature>
<dbReference type="GO" id="GO:0015074">
    <property type="term" value="P:DNA integration"/>
    <property type="evidence" value="ECO:0007669"/>
    <property type="project" value="InterPro"/>
</dbReference>
<dbReference type="InterPro" id="IPR000477">
    <property type="entry name" value="RT_dom"/>
</dbReference>
<evidence type="ECO:0000313" key="8">
    <source>
        <dbReference type="Ensembl" id="ENSXETP00000117517"/>
    </source>
</evidence>
<dbReference type="AlphaFoldDB" id="A0A803KB01"/>
<dbReference type="Gene3D" id="1.10.150.130">
    <property type="match status" value="1"/>
</dbReference>
<evidence type="ECO:0000256" key="1">
    <source>
        <dbReference type="ARBA" id="ARBA00010879"/>
    </source>
</evidence>
<feature type="compositionally biased region" description="Basic and acidic residues" evidence="5">
    <location>
        <begin position="384"/>
        <end position="404"/>
    </location>
</feature>
<name>A0A803KB01_XENTR</name>
<dbReference type="Pfam" id="PF00078">
    <property type="entry name" value="RVT_1"/>
    <property type="match status" value="1"/>
</dbReference>
<dbReference type="SUPFAM" id="SSF56349">
    <property type="entry name" value="DNA breaking-rejoining enzymes"/>
    <property type="match status" value="1"/>
</dbReference>
<dbReference type="GO" id="GO:0006310">
    <property type="term" value="P:DNA recombination"/>
    <property type="evidence" value="ECO:0007669"/>
    <property type="project" value="UniProtKB-KW"/>
</dbReference>
<feature type="region of interest" description="Disordered" evidence="5">
    <location>
        <begin position="374"/>
        <end position="454"/>
    </location>
</feature>
<keyword evidence="3" id="KW-0238">DNA-binding</keyword>
<dbReference type="InterPro" id="IPR043502">
    <property type="entry name" value="DNA/RNA_pol_sf"/>
</dbReference>
<dbReference type="GeneTree" id="ENSGT01130000278482"/>
<feature type="domain" description="Tyr recombinase" evidence="7">
    <location>
        <begin position="670"/>
        <end position="893"/>
    </location>
</feature>
<dbReference type="InterPro" id="IPR002104">
    <property type="entry name" value="Integrase_catalytic"/>
</dbReference>
<evidence type="ECO:0000256" key="3">
    <source>
        <dbReference type="ARBA" id="ARBA00023125"/>
    </source>
</evidence>
<dbReference type="InterPro" id="IPR011010">
    <property type="entry name" value="DNA_brk_join_enz"/>
</dbReference>
<dbReference type="GO" id="GO:0003677">
    <property type="term" value="F:DNA binding"/>
    <property type="evidence" value="ECO:0007669"/>
    <property type="project" value="UniProtKB-KW"/>
</dbReference>
<dbReference type="Gene3D" id="3.10.10.10">
    <property type="entry name" value="HIV Type 1 Reverse Transcriptase, subunit A, domain 1"/>
    <property type="match status" value="1"/>
</dbReference>
<evidence type="ECO:0000256" key="4">
    <source>
        <dbReference type="ARBA" id="ARBA00023172"/>
    </source>
</evidence>
<dbReference type="InterPro" id="IPR013762">
    <property type="entry name" value="Integrase-like_cat_sf"/>
</dbReference>
<feature type="compositionally biased region" description="Polar residues" evidence="5">
    <location>
        <begin position="242"/>
        <end position="266"/>
    </location>
</feature>
<dbReference type="EC" id="3.1.26.4" evidence="2"/>
<evidence type="ECO:0000256" key="5">
    <source>
        <dbReference type="SAM" id="MobiDB-lite"/>
    </source>
</evidence>
<dbReference type="Gene3D" id="1.10.443.10">
    <property type="entry name" value="Intergrase catalytic core"/>
    <property type="match status" value="1"/>
</dbReference>
<proteinExistence type="inferred from homology"/>
<dbReference type="PANTHER" id="PTHR33066">
    <property type="entry name" value="INTEGRASE_SAM-LIKE_N DOMAIN-CONTAINING PROTEIN"/>
    <property type="match status" value="1"/>
</dbReference>